<protein>
    <recommendedName>
        <fullName evidence="3">Transcriptional regulator, AbiEi antitoxin, Type IV TA system</fullName>
    </recommendedName>
</protein>
<keyword evidence="2" id="KW-1185">Reference proteome</keyword>
<reference evidence="1 2" key="1">
    <citation type="submission" date="2017-06" db="EMBL/GenBank/DDBJ databases">
        <authorList>
            <person name="Kim H.J."/>
            <person name="Triplett B.A."/>
        </authorList>
    </citation>
    <scope>NUCLEOTIDE SEQUENCE [LARGE SCALE GENOMIC DNA]</scope>
    <source>
        <strain evidence="1 2">DSM 22179</strain>
    </source>
</reference>
<organism evidence="1 2">
    <name type="scientific">Kytococcus aerolatus</name>
    <dbReference type="NCBI Taxonomy" id="592308"/>
    <lineage>
        <taxon>Bacteria</taxon>
        <taxon>Bacillati</taxon>
        <taxon>Actinomycetota</taxon>
        <taxon>Actinomycetes</taxon>
        <taxon>Micrococcales</taxon>
        <taxon>Kytococcaceae</taxon>
        <taxon>Kytococcus</taxon>
    </lineage>
</organism>
<evidence type="ECO:0000313" key="2">
    <source>
        <dbReference type="Proteomes" id="UP000198122"/>
    </source>
</evidence>
<dbReference type="AlphaFoldDB" id="A0A212U6P1"/>
<dbReference type="EMBL" id="FYEZ01000003">
    <property type="protein sequence ID" value="SNC73751.1"/>
    <property type="molecule type" value="Genomic_DNA"/>
</dbReference>
<accession>A0A212U6P1</accession>
<evidence type="ECO:0000313" key="1">
    <source>
        <dbReference type="EMBL" id="SNC73751.1"/>
    </source>
</evidence>
<evidence type="ECO:0008006" key="3">
    <source>
        <dbReference type="Google" id="ProtNLM"/>
    </source>
</evidence>
<proteinExistence type="predicted"/>
<gene>
    <name evidence="1" type="ORF">SAMN05445756_2125</name>
</gene>
<sequence length="191" mass="21641">MQIPRSHGLGISHSGAKSSARLHHALCTCHRGRVALRAREWQGVYLVAAIMDLDYGDYRTALQRLDTSRDQFQLQFDPLHRDGGVLSHQSAAHLWGAVDLPWGIHITVPRRRRLKGITTHTARLEPSQITIREGLPITTIEQTTIDLGSWPRDDEHRSRWAEHCLGEGLLTHEQLVELLGDTADRTLCWLD</sequence>
<dbReference type="Proteomes" id="UP000198122">
    <property type="component" value="Unassembled WGS sequence"/>
</dbReference>
<name>A0A212U6P1_9MICO</name>